<feature type="signal peptide" evidence="5">
    <location>
        <begin position="1"/>
        <end position="26"/>
    </location>
</feature>
<feature type="domain" description="Ig-like" evidence="6">
    <location>
        <begin position="914"/>
        <end position="991"/>
    </location>
</feature>
<evidence type="ECO:0000256" key="2">
    <source>
        <dbReference type="ARBA" id="ARBA00023157"/>
    </source>
</evidence>
<name>H2MDY7_ORYLA</name>
<dbReference type="Pfam" id="PF13895">
    <property type="entry name" value="Ig_2"/>
    <property type="match status" value="2"/>
</dbReference>
<gene>
    <name evidence="7" type="primary">LOC101175506</name>
</gene>
<dbReference type="SMART" id="SM00409">
    <property type="entry name" value="IG"/>
    <property type="match status" value="13"/>
</dbReference>
<proteinExistence type="predicted"/>
<keyword evidence="8" id="KW-1185">Reference proteome</keyword>
<dbReference type="Proteomes" id="UP000001038">
    <property type="component" value="Chromosome 16"/>
</dbReference>
<evidence type="ECO:0000256" key="5">
    <source>
        <dbReference type="SAM" id="SignalP"/>
    </source>
</evidence>
<sequence length="1205" mass="131253">MERRLSPAVTLVLILTIISVADRAFSQSTLVSEKVLPVGSNVTLSGANVSLGTWIYNSSLIAVIFSNQISVSSSWKWRTSINPTNNDLTIRGLNVNDSGEYKLEDLEHTAVLLKLSVQVPISDASLQASQINLIEFNDTVVFKCFVSAGSFVSYQLLNGKSTYAPMVNGSLTMPNVTRDNQGPFSCVASNGLGNMSSSSVLLNISYGPDKPMLKVMPEKSVYMSGSEITLSCSADSSPSATVQWMFNGTNLNKNSQQLKLENVSSNNSGVYECIVHNSVTLRHNSGSVGVNIMDPITSVVVKNTGGPAILHKSLTLLCQVTGPVQNIQWWKDDQLISPNSTAASADNRTLTFNAVQRSDDGKYVCKAFNAVSNMSSSLFQVTVHYGPERVNISGPNLKKTGDNVTLSCQAESTPPSLFMWYFKDAVVSNMSTFNSPPLTKELSGQYTCVAFNNITNWKSNVSINLSVIDPIVNVTITTNKIPVIENELHELTCEVTGDVDEIHWMAKWAELKEDNTTVFHMNNKTVTFIPVDIDDAGTYHCTAVNVFGNMTSRAYNLVVNYGPRMTTVHGPTAAKAGASVNLSCTADSNPESSFRWYFNDAVVSNMSQFTTPPLSKELSGQYTCMVFNSVTNKTSNASLMLSVIEPIANVQVQPMNSAVEGRSYNLTCGATGPVDGVYWMKDSKPLQAGSRIIFLMNNKTLSFMPADRSDMGNYQCVASNAVENMTSNPYILTVNYGPDMVNVTGPSVAKTGQSVSLYCSAASAPMSHFTWHVGGSVVANTSEYVTPPLTPSMSGTYVCTAFNNVTNQNRTGYLNLSVVDPIKKVQVEPEMNSCMEGYSYTLTCNVTGSVDNIYWMKDWMPLQADNRKVFMMDNKTVKFVSVERSDAGNYSCMAVNSFGNMTSSLYKLVVNYGPDTPVIQGSEFGEVGSNAVFNCSASSTPPSQFSWWFNDSQVAVTSMFTAGPLTFNMSGNYTCMAHNTATGKNNTNSIMLTVIEAITSIMIRNYTTPINEKNFSLTCEVVGPYDAIYWMKNGEYLNVSDSCVSQQAMHCTEKNMLHFTPITLKDDGKYQCVASNRGAVHMSPEYTPLINYGPMSVTISGPDAGSEGTSVSLRCSADSQPQCDFQWYFSNQITFVKTGPEITFNVTQMTKGIYMCKATNPVTSISMFQTKAFALGGQASVMHFAAHGSLMSMSLLVFTAHMLFH</sequence>
<reference evidence="7" key="3">
    <citation type="submission" date="2025-09" db="UniProtKB">
        <authorList>
            <consortium name="Ensembl"/>
        </authorList>
    </citation>
    <scope>IDENTIFICATION</scope>
    <source>
        <strain evidence="7">Hd-rR</strain>
    </source>
</reference>
<evidence type="ECO:0000256" key="4">
    <source>
        <dbReference type="ARBA" id="ARBA00023319"/>
    </source>
</evidence>
<dbReference type="STRING" id="8090.ENSORLP00000016789"/>
<feature type="domain" description="Ig-like" evidence="6">
    <location>
        <begin position="821"/>
        <end position="911"/>
    </location>
</feature>
<dbReference type="CDD" id="cd00096">
    <property type="entry name" value="Ig"/>
    <property type="match status" value="1"/>
</dbReference>
<dbReference type="InterPro" id="IPR003599">
    <property type="entry name" value="Ig_sub"/>
</dbReference>
<dbReference type="AlphaFoldDB" id="H2MDY7"/>
<feature type="chain" id="PRO_5017409240" description="Ig-like domain-containing protein" evidence="5">
    <location>
        <begin position="27"/>
        <end position="1205"/>
    </location>
</feature>
<dbReference type="Pfam" id="PF07679">
    <property type="entry name" value="I-set"/>
    <property type="match status" value="2"/>
</dbReference>
<reference evidence="7 8" key="1">
    <citation type="journal article" date="2007" name="Nature">
        <title>The medaka draft genome and insights into vertebrate genome evolution.</title>
        <authorList>
            <person name="Kasahara M."/>
            <person name="Naruse K."/>
            <person name="Sasaki S."/>
            <person name="Nakatani Y."/>
            <person name="Qu W."/>
            <person name="Ahsan B."/>
            <person name="Yamada T."/>
            <person name="Nagayasu Y."/>
            <person name="Doi K."/>
            <person name="Kasai Y."/>
            <person name="Jindo T."/>
            <person name="Kobayashi D."/>
            <person name="Shimada A."/>
            <person name="Toyoda A."/>
            <person name="Kuroki Y."/>
            <person name="Fujiyama A."/>
            <person name="Sasaki T."/>
            <person name="Shimizu A."/>
            <person name="Asakawa S."/>
            <person name="Shimizu N."/>
            <person name="Hashimoto S."/>
            <person name="Yang J."/>
            <person name="Lee Y."/>
            <person name="Matsushima K."/>
            <person name="Sugano S."/>
            <person name="Sakaizumi M."/>
            <person name="Narita T."/>
            <person name="Ohishi K."/>
            <person name="Haga S."/>
            <person name="Ohta F."/>
            <person name="Nomoto H."/>
            <person name="Nogata K."/>
            <person name="Morishita T."/>
            <person name="Endo T."/>
            <person name="Shin-I T."/>
            <person name="Takeda H."/>
            <person name="Morishita S."/>
            <person name="Kohara Y."/>
        </authorList>
    </citation>
    <scope>NUCLEOTIDE SEQUENCE [LARGE SCALE GENOMIC DNA]</scope>
    <source>
        <strain evidence="7 8">Hd-rR</strain>
    </source>
</reference>
<feature type="domain" description="Ig-like" evidence="6">
    <location>
        <begin position="646"/>
        <end position="733"/>
    </location>
</feature>
<feature type="domain" description="Ig-like" evidence="6">
    <location>
        <begin position="563"/>
        <end position="640"/>
    </location>
</feature>
<dbReference type="PANTHER" id="PTHR44337:SF20">
    <property type="entry name" value="CARCINOEMBRYONIC ANTIGEN-RELATED CELL ADHESION MOLECULE 5-RELATED"/>
    <property type="match status" value="1"/>
</dbReference>
<evidence type="ECO:0000256" key="1">
    <source>
        <dbReference type="ARBA" id="ARBA00022729"/>
    </source>
</evidence>
<dbReference type="Ensembl" id="ENSORLT00000016790.2">
    <property type="protein sequence ID" value="ENSORLP00000016789.2"/>
    <property type="gene ID" value="ENSORLG00000013389.2"/>
</dbReference>
<feature type="domain" description="Ig-like" evidence="6">
    <location>
        <begin position="738"/>
        <end position="817"/>
    </location>
</feature>
<dbReference type="InterPro" id="IPR013783">
    <property type="entry name" value="Ig-like_fold"/>
</dbReference>
<protein>
    <recommendedName>
        <fullName evidence="6">Ig-like domain-containing protein</fullName>
    </recommendedName>
</protein>
<keyword evidence="4" id="KW-0393">Immunoglobulin domain</keyword>
<dbReference type="PROSITE" id="PS50835">
    <property type="entry name" value="IG_LIKE"/>
    <property type="match status" value="11"/>
</dbReference>
<keyword evidence="1 5" id="KW-0732">Signal</keyword>
<feature type="domain" description="Ig-like" evidence="6">
    <location>
        <begin position="387"/>
        <end position="464"/>
    </location>
</feature>
<feature type="domain" description="Ig-like" evidence="6">
    <location>
        <begin position="470"/>
        <end position="560"/>
    </location>
</feature>
<dbReference type="Pfam" id="PF13927">
    <property type="entry name" value="Ig_3"/>
    <property type="match status" value="7"/>
</dbReference>
<feature type="domain" description="Ig-like" evidence="6">
    <location>
        <begin position="996"/>
        <end position="1087"/>
    </location>
</feature>
<reference evidence="7" key="2">
    <citation type="submission" date="2025-08" db="UniProtKB">
        <authorList>
            <consortium name="Ensembl"/>
        </authorList>
    </citation>
    <scope>IDENTIFICATION</scope>
    <source>
        <strain evidence="7">Hd-rR</strain>
    </source>
</reference>
<dbReference type="InterPro" id="IPR013098">
    <property type="entry name" value="Ig_I-set"/>
</dbReference>
<dbReference type="SUPFAM" id="SSF48726">
    <property type="entry name" value="Immunoglobulin"/>
    <property type="match status" value="11"/>
</dbReference>
<keyword evidence="2" id="KW-1015">Disulfide bond</keyword>
<organism evidence="7 8">
    <name type="scientific">Oryzias latipes</name>
    <name type="common">Japanese rice fish</name>
    <name type="synonym">Japanese killifish</name>
    <dbReference type="NCBI Taxonomy" id="8090"/>
    <lineage>
        <taxon>Eukaryota</taxon>
        <taxon>Metazoa</taxon>
        <taxon>Chordata</taxon>
        <taxon>Craniata</taxon>
        <taxon>Vertebrata</taxon>
        <taxon>Euteleostomi</taxon>
        <taxon>Actinopterygii</taxon>
        <taxon>Neopterygii</taxon>
        <taxon>Teleostei</taxon>
        <taxon>Neoteleostei</taxon>
        <taxon>Acanthomorphata</taxon>
        <taxon>Ovalentaria</taxon>
        <taxon>Atherinomorphae</taxon>
        <taxon>Beloniformes</taxon>
        <taxon>Adrianichthyidae</taxon>
        <taxon>Oryziinae</taxon>
        <taxon>Oryzias</taxon>
    </lineage>
</organism>
<dbReference type="InterPro" id="IPR036179">
    <property type="entry name" value="Ig-like_dom_sf"/>
</dbReference>
<dbReference type="PANTHER" id="PTHR44337">
    <property type="entry name" value="CARCINOEMBRYONIC ANTIGEN-RELATED CELL ADHESION MOLECULE 8"/>
    <property type="match status" value="1"/>
</dbReference>
<dbReference type="InterPro" id="IPR007110">
    <property type="entry name" value="Ig-like_dom"/>
</dbReference>
<dbReference type="InterPro" id="IPR052598">
    <property type="entry name" value="IgSF_CEA-related"/>
</dbReference>
<keyword evidence="3" id="KW-0325">Glycoprotein</keyword>
<evidence type="ECO:0000313" key="7">
    <source>
        <dbReference type="Ensembl" id="ENSORLP00000016789.2"/>
    </source>
</evidence>
<dbReference type="Gene3D" id="2.60.40.10">
    <property type="entry name" value="Immunoglobulins"/>
    <property type="match status" value="13"/>
</dbReference>
<accession>H2MDY7</accession>
<evidence type="ECO:0000256" key="3">
    <source>
        <dbReference type="ARBA" id="ARBA00023180"/>
    </source>
</evidence>
<dbReference type="HOGENOM" id="CLU_024555_7_0_1"/>
<feature type="domain" description="Ig-like" evidence="6">
    <location>
        <begin position="211"/>
        <end position="289"/>
    </location>
</feature>
<dbReference type="InterPro" id="IPR003598">
    <property type="entry name" value="Ig_sub2"/>
</dbReference>
<dbReference type="SMART" id="SM00408">
    <property type="entry name" value="IGc2"/>
    <property type="match status" value="12"/>
</dbReference>
<dbReference type="GeneTree" id="ENSGT01100000263479"/>
<evidence type="ECO:0000259" key="6">
    <source>
        <dbReference type="PROSITE" id="PS50835"/>
    </source>
</evidence>
<dbReference type="eggNOG" id="ENOG502RXPD">
    <property type="taxonomic scope" value="Eukaryota"/>
</dbReference>
<dbReference type="InParanoid" id="H2MDY7"/>
<evidence type="ECO:0000313" key="8">
    <source>
        <dbReference type="Proteomes" id="UP000001038"/>
    </source>
</evidence>
<dbReference type="Bgee" id="ENSORLG00000013389">
    <property type="expression patterns" value="Expressed in pharyngeal gill and 8 other cell types or tissues"/>
</dbReference>
<feature type="domain" description="Ig-like" evidence="6">
    <location>
        <begin position="295"/>
        <end position="382"/>
    </location>
</feature>
<feature type="domain" description="Ig-like" evidence="6">
    <location>
        <begin position="1094"/>
        <end position="1174"/>
    </location>
</feature>